<dbReference type="SUPFAM" id="SSF55729">
    <property type="entry name" value="Acyl-CoA N-acyltransferases (Nat)"/>
    <property type="match status" value="1"/>
</dbReference>
<gene>
    <name evidence="2" type="ORF">SS37A_29760</name>
</gene>
<dbReference type="Pfam" id="PF00583">
    <property type="entry name" value="Acetyltransf_1"/>
    <property type="match status" value="1"/>
</dbReference>
<keyword evidence="3" id="KW-1185">Reference proteome</keyword>
<protein>
    <submittedName>
        <fullName evidence="2">N-acetyltransferase</fullName>
    </submittedName>
</protein>
<name>A0ABN6VM34_9HYPH</name>
<organism evidence="2 3">
    <name type="scientific">Methylocystis iwaonis</name>
    <dbReference type="NCBI Taxonomy" id="2885079"/>
    <lineage>
        <taxon>Bacteria</taxon>
        <taxon>Pseudomonadati</taxon>
        <taxon>Pseudomonadota</taxon>
        <taxon>Alphaproteobacteria</taxon>
        <taxon>Hyphomicrobiales</taxon>
        <taxon>Methylocystaceae</taxon>
        <taxon>Methylocystis</taxon>
    </lineage>
</organism>
<dbReference type="EMBL" id="AP027142">
    <property type="protein sequence ID" value="BDV35447.1"/>
    <property type="molecule type" value="Genomic_DNA"/>
</dbReference>
<dbReference type="CDD" id="cd04301">
    <property type="entry name" value="NAT_SF"/>
    <property type="match status" value="1"/>
</dbReference>
<dbReference type="RefSeq" id="WP_281928891.1">
    <property type="nucleotide sequence ID" value="NZ_AP027142.1"/>
</dbReference>
<dbReference type="Gene3D" id="3.40.630.30">
    <property type="match status" value="1"/>
</dbReference>
<dbReference type="InterPro" id="IPR000182">
    <property type="entry name" value="GNAT_dom"/>
</dbReference>
<sequence length="178" mass="19488">MRANQTEMESDAEKPLWRAMRPGDLEEVCRIAVGVHPGLPERQEVFEEKFRLFPAGCFALEQGGSLVGYAISHPWTLFEIPPLDAILERLPPSPDCLYLHDVAVIPAARGCGAAAQLMDRLCLLASREGVGFIALASVYGTGRFWRAMGFAAASSDRLAEKLQSYGPSACYMVKKLSL</sequence>
<reference evidence="2 3" key="1">
    <citation type="journal article" date="2023" name="Int. J. Syst. Evol. Microbiol.">
        <title>Methylocystis iwaonis sp. nov., a type II methane-oxidizing bacterium from surface soil of a rice paddy field in Japan, and emended description of the genus Methylocystis (ex Whittenbury et al. 1970) Bowman et al. 1993.</title>
        <authorList>
            <person name="Kaise H."/>
            <person name="Sawadogo J.B."/>
            <person name="Alam M.S."/>
            <person name="Ueno C."/>
            <person name="Dianou D."/>
            <person name="Shinjo R."/>
            <person name="Asakawa S."/>
        </authorList>
    </citation>
    <scope>NUCLEOTIDE SEQUENCE [LARGE SCALE GENOMIC DNA]</scope>
    <source>
        <strain evidence="2 3">SS37A-Re</strain>
    </source>
</reference>
<dbReference type="InterPro" id="IPR016181">
    <property type="entry name" value="Acyl_CoA_acyltransferase"/>
</dbReference>
<dbReference type="PROSITE" id="PS51186">
    <property type="entry name" value="GNAT"/>
    <property type="match status" value="1"/>
</dbReference>
<evidence type="ECO:0000259" key="1">
    <source>
        <dbReference type="PROSITE" id="PS51186"/>
    </source>
</evidence>
<evidence type="ECO:0000313" key="2">
    <source>
        <dbReference type="EMBL" id="BDV35447.1"/>
    </source>
</evidence>
<feature type="domain" description="N-acetyltransferase" evidence="1">
    <location>
        <begin position="15"/>
        <end position="177"/>
    </location>
</feature>
<accession>A0ABN6VM34</accession>
<evidence type="ECO:0000313" key="3">
    <source>
        <dbReference type="Proteomes" id="UP001317629"/>
    </source>
</evidence>
<dbReference type="Proteomes" id="UP001317629">
    <property type="component" value="Chromosome"/>
</dbReference>
<proteinExistence type="predicted"/>